<comment type="caution">
    <text evidence="1">The sequence shown here is derived from an EMBL/GenBank/DDBJ whole genome shotgun (WGS) entry which is preliminary data.</text>
</comment>
<organism evidence="1 2">
    <name type="scientific">Fusarium oxysporum f. sp. cubense</name>
    <dbReference type="NCBI Taxonomy" id="61366"/>
    <lineage>
        <taxon>Eukaryota</taxon>
        <taxon>Fungi</taxon>
        <taxon>Dikarya</taxon>
        <taxon>Ascomycota</taxon>
        <taxon>Pezizomycotina</taxon>
        <taxon>Sordariomycetes</taxon>
        <taxon>Hypocreomycetidae</taxon>
        <taxon>Hypocreales</taxon>
        <taxon>Nectriaceae</taxon>
        <taxon>Fusarium</taxon>
        <taxon>Fusarium oxysporum species complex</taxon>
    </lineage>
</organism>
<evidence type="ECO:0000313" key="2">
    <source>
        <dbReference type="Proteomes" id="UP000321331"/>
    </source>
</evidence>
<protein>
    <submittedName>
        <fullName evidence="1">Uncharacterized protein</fullName>
    </submittedName>
</protein>
<accession>A0A5C6SN64</accession>
<name>A0A5C6SN64_FUSOC</name>
<evidence type="ECO:0000313" key="1">
    <source>
        <dbReference type="EMBL" id="TXB98920.1"/>
    </source>
</evidence>
<sequence length="108" mass="12139">MMAFTLALDTFGSLHDAYRNSLDDTFHTQVIPEFAQIDVSIQYNSIVVLCIANRIHDNFYLLCGVGYTSPDATKTLSNTQEPQAELENPSRDGRVFPLVFSFISWLSS</sequence>
<reference evidence="1 2" key="1">
    <citation type="submission" date="2019-07" db="EMBL/GenBank/DDBJ databases">
        <title>The First High-Quality Draft Genome Sequence of the Causal Agent of the Current Panama Disease Epidemic.</title>
        <authorList>
            <person name="Warmington R.J."/>
            <person name="Kay W."/>
            <person name="Jeffries A."/>
            <person name="Bebber D."/>
            <person name="Moore K."/>
            <person name="Studholme D.J."/>
        </authorList>
    </citation>
    <scope>NUCLEOTIDE SEQUENCE [LARGE SCALE GENOMIC DNA]</scope>
    <source>
        <strain evidence="1 2">TR4</strain>
    </source>
</reference>
<dbReference type="AlphaFoldDB" id="A0A5C6SN64"/>
<dbReference type="EMBL" id="VMNF01000012">
    <property type="protein sequence ID" value="TXB98920.1"/>
    <property type="molecule type" value="Genomic_DNA"/>
</dbReference>
<proteinExistence type="predicted"/>
<gene>
    <name evidence="1" type="ORF">FocTR4_00012873</name>
</gene>
<dbReference type="Proteomes" id="UP000321331">
    <property type="component" value="Unassembled WGS sequence"/>
</dbReference>